<accession>A0A150GUG4</accession>
<proteinExistence type="inferred from homology"/>
<feature type="compositionally biased region" description="Low complexity" evidence="6">
    <location>
        <begin position="1375"/>
        <end position="1404"/>
    </location>
</feature>
<feature type="domain" description="Mediator complex subunit Med12" evidence="7">
    <location>
        <begin position="138"/>
        <end position="200"/>
    </location>
</feature>
<organism evidence="8 9">
    <name type="scientific">Gonium pectorale</name>
    <name type="common">Green alga</name>
    <dbReference type="NCBI Taxonomy" id="33097"/>
    <lineage>
        <taxon>Eukaryota</taxon>
        <taxon>Viridiplantae</taxon>
        <taxon>Chlorophyta</taxon>
        <taxon>core chlorophytes</taxon>
        <taxon>Chlorophyceae</taxon>
        <taxon>CS clade</taxon>
        <taxon>Chlamydomonadales</taxon>
        <taxon>Volvocaceae</taxon>
        <taxon>Gonium</taxon>
    </lineage>
</organism>
<evidence type="ECO:0000259" key="7">
    <source>
        <dbReference type="SMART" id="SM01281"/>
    </source>
</evidence>
<keyword evidence="3" id="KW-0805">Transcription regulation</keyword>
<dbReference type="Proteomes" id="UP000075714">
    <property type="component" value="Unassembled WGS sequence"/>
</dbReference>
<feature type="compositionally biased region" description="Pro residues" evidence="6">
    <location>
        <begin position="1991"/>
        <end position="2004"/>
    </location>
</feature>
<dbReference type="PANTHER" id="PTHR46567">
    <property type="entry name" value="MEDIATOR OF RNA POLYMERASE II TRANSCRIPTION SUBUNIT 12"/>
    <property type="match status" value="1"/>
</dbReference>
<dbReference type="Pfam" id="PF09497">
    <property type="entry name" value="Med12"/>
    <property type="match status" value="1"/>
</dbReference>
<reference evidence="9" key="1">
    <citation type="journal article" date="2016" name="Nat. Commun.">
        <title>The Gonium pectorale genome demonstrates co-option of cell cycle regulation during the evolution of multicellularity.</title>
        <authorList>
            <person name="Hanschen E.R."/>
            <person name="Marriage T.N."/>
            <person name="Ferris P.J."/>
            <person name="Hamaji T."/>
            <person name="Toyoda A."/>
            <person name="Fujiyama A."/>
            <person name="Neme R."/>
            <person name="Noguchi H."/>
            <person name="Minakuchi Y."/>
            <person name="Suzuki M."/>
            <person name="Kawai-Toyooka H."/>
            <person name="Smith D.R."/>
            <person name="Sparks H."/>
            <person name="Anderson J."/>
            <person name="Bakaric R."/>
            <person name="Luria V."/>
            <person name="Karger A."/>
            <person name="Kirschner M.W."/>
            <person name="Durand P.M."/>
            <person name="Michod R.E."/>
            <person name="Nozaki H."/>
            <person name="Olson B.J."/>
        </authorList>
    </citation>
    <scope>NUCLEOTIDE SEQUENCE [LARGE SCALE GENOMIC DNA]</scope>
    <source>
        <strain evidence="9">NIES-2863</strain>
    </source>
</reference>
<feature type="region of interest" description="Disordered" evidence="6">
    <location>
        <begin position="1788"/>
        <end position="1812"/>
    </location>
</feature>
<keyword evidence="5" id="KW-0539">Nucleus</keyword>
<evidence type="ECO:0000313" key="9">
    <source>
        <dbReference type="Proteomes" id="UP000075714"/>
    </source>
</evidence>
<dbReference type="GO" id="GO:0003712">
    <property type="term" value="F:transcription coregulator activity"/>
    <property type="evidence" value="ECO:0007669"/>
    <property type="project" value="InterPro"/>
</dbReference>
<evidence type="ECO:0000256" key="6">
    <source>
        <dbReference type="SAM" id="MobiDB-lite"/>
    </source>
</evidence>
<sequence>MHGQCPEDRLTANLVEHGYKDEHPEYGIDDSNDSLFSLFTLLANTAANSTGGGAAGAAAAALTASAAALQRSAVSMLEAAQRHKLETSQAAPASTAPTPMLSSPSPPSPPHRGSRLAAAVPAVTRLTGDPAAALAQAVAQLPELRPASDVGRRLWMSALAGSAPLGYLAQTAPSMADRRLMLGLLWRNGVPMPRATWFVRIVYTHLARQHLRPLPPPPPLPPGAGPGSASAAGAGGAPAASASAFSAAAAASTPAPPPAAQSISSSTSTTRASLWTADILSHIDSQLAAAAAAEAAAANGSSAFIASQAAGVSSPALPQDYALTVPSPAVTSPDWTTLSTDDIMRLPDSGMGGGGQGPSSVSDDPRVRMLEYPPSAAVHYSARLACAAFLDGLLDTGKLVEWACGHLSAVAAALAGTLPQPAPSGAVAMGGGASSAGGAAGGAATGAGRPLTAAEQLRAEVALQLVKACMGDLVQSQLHVRRFVESTLELLKAAHPVTAPPAAAAPAPPAGRLGASGGGWNASGAGGSIAATPPLACTSPGAEATAFASGLAATAAAASASGAGQALCGMDASVVELALDCLECCARDATAAVLSLDSLPLLVQALRAPWPVFAAGGELAGSSVAGAEVAHTGGNVACGGSELPPAQPREVCPRRRALSDKLAAAHAGLATSVNTRLLSFNTVAALRDLDRAAAAGDVVSGLRTLASACAGDLGSPGPAVQLLGDWVVGLPITAPPALVPGSQLALAAGPAAAASASLAAAAAAGAGVTAGALDLPSRADAADMALPCRTVFACRLLQQLTAEVRRHRADAEAAAMQGLHAPVLTGLASVPAGAAAGGGAAPSSGLAYGAAQAQAQAQARLGASAAGLSRGPGAAAMELGTGAPARPGPSGSIGGADLGSPDLGSGAGPVLQFLVCMTEVGAFSPVAFLQRILVEGSFGAVATVSGRTNAGMADAGPSLDAFSSSLAPHGCDAGVPGERREQAPALAAYLQHLHPDLMSALDEQAAAASQAVANAALMAARPGGRRAFGGGAAAAAAASAAASAASGAAADAAGAGPLSGNAPAASPGLPDAMDVDADGATDRGAAARGPQPQAAAPGGGGRAPGGRGAAGDADLLAEVRQLRPWQQRAVAAAVCRHVNAVLTAALLPAVPFGATAPLLKFASEYSGVCAAAGLARPAELHAASGTSEAGASRPGAGSSAVRHGDLWLLRCLALLEACQCWHCAPQLLLHLAGLHVEATALWATVSPTAPTAAAATAALEGGGGLLWHRLRLQPGVALAAMESLASRLVAAGLVQPALDRLTSWATRYGVPPGPGRRHLSRVTQCAGVLAAAGAAADCQDVRSWWEMFQRPDTSYGQHWLVGELAPYLQSLSATATPGSAGGAPSPTAAASPPAPVAGAAGAAPPGLPQPRVPLLRLSELAVQQLEQARAAPGSSSAVRDPAALAADAAAAFPDAGLRGGISGANSPQRPRFGGGAASPPWLAAAAQEGVLRLILIAVSYGQLALVDAVTLLCCEPASGGSYGASARGGGGGSELSWDEVACRRALLGPPPGLPGGFCRAEAAVRSRMQASLPADLVWASVSEVLIRGVLLPPTPGGGGAASAAGADADTASAVRDAAAALVCHPPLRHCLLAEPRALHARLCSPSSVRAAWTLLAATSTDATGAAPEAPTLRLPQRLVVLSLAAGQLTPMQPVVAHEMATGLDGDSSLMAAVLVAMEAPCFGTSWLLLRLLVDEQAMLATVATVPAAVVAGAGRGAAGAPASAAAVETRRSLREAMEAALTTASGEGAVAGGKDAGAKGPGGGGQSTGGSGELRAADKAFCDAALLALLAAPTRAELSAEMAWQLGKGVGDYLLKSTDWLLQDRKGEQLLGHSNLAQLVARLGRNKPLSGPVPGLEFMAAQGIGAAPGAAGPAPFAVEAALADLALAGLYKAGTTRQREFAGELVRQLVRMADAVRRAALATPPGVAGGMAAGSTAGVAPMGSASGHQQLPPPPQLPLPPPLLVPAGRSRSLGPLSGASAASASRPMAEDPDALSAADADGGGAGGGDGGGDGGGGGGRRRGGMGFGSGRSRRMGGGGGGLLVRSDSRGDLTEALRIGSPGALQVALWLRVRVLMPLMPLIYSDRESDARRNLRSQLVPALVQLLASPLIWAPQASPAPGPPQPGTGCGAAAAAATQPPAGAGTVFGTAFTTAAAAVGEGDMAVTGDGAAAAAAAAATAAGEALPERLLHVLCALVCGQWASWLKPPGQKRLKEVAVYDNIPQLLADLDQALSSAVSTSAAGPAASAASVAPALSWMRERITSALPLPGIAARQLLPLQPRATAASVANAAPVSSEAGALSATGAGGSAAAAIGTLELDPAVVLPLESLAQADDVLAQPFGSWNVNNDAGGHRSHPAVAALKDCMCAACLGEKPGP</sequence>
<feature type="compositionally biased region" description="Low complexity" evidence="6">
    <location>
        <begin position="2007"/>
        <end position="2027"/>
    </location>
</feature>
<feature type="compositionally biased region" description="Gly residues" evidence="6">
    <location>
        <begin position="1097"/>
        <end position="1109"/>
    </location>
</feature>
<feature type="region of interest" description="Disordered" evidence="6">
    <location>
        <begin position="213"/>
        <end position="235"/>
    </location>
</feature>
<dbReference type="GO" id="GO:0006357">
    <property type="term" value="P:regulation of transcription by RNA polymerase II"/>
    <property type="evidence" value="ECO:0007669"/>
    <property type="project" value="InterPro"/>
</dbReference>
<comment type="similarity">
    <text evidence="2">Belongs to the Mediator complex subunit 12 family.</text>
</comment>
<feature type="region of interest" description="Disordered" evidence="6">
    <location>
        <begin position="1059"/>
        <end position="1110"/>
    </location>
</feature>
<dbReference type="PANTHER" id="PTHR46567:SF1">
    <property type="entry name" value="MEDIATOR OF RNA POLYMERASE II TRANSCRIPTION SUBUNIT 12"/>
    <property type="match status" value="1"/>
</dbReference>
<keyword evidence="4" id="KW-0804">Transcription</keyword>
<feature type="compositionally biased region" description="Pro residues" evidence="6">
    <location>
        <begin position="213"/>
        <end position="224"/>
    </location>
</feature>
<feature type="region of interest" description="Disordered" evidence="6">
    <location>
        <begin position="1979"/>
        <end position="2082"/>
    </location>
</feature>
<comment type="caution">
    <text evidence="8">The sequence shown here is derived from an EMBL/GenBank/DDBJ whole genome shotgun (WGS) entry which is preliminary data.</text>
</comment>
<gene>
    <name evidence="8" type="ORF">GPECTOR_7g1222</name>
</gene>
<feature type="compositionally biased region" description="Low complexity" evidence="6">
    <location>
        <begin position="1082"/>
        <end position="1096"/>
    </location>
</feature>
<comment type="subcellular location">
    <subcellularLocation>
        <location evidence="1">Nucleus</location>
    </subcellularLocation>
</comment>
<evidence type="ECO:0000256" key="2">
    <source>
        <dbReference type="ARBA" id="ARBA00010289"/>
    </source>
</evidence>
<dbReference type="STRING" id="33097.A0A150GUG4"/>
<dbReference type="OrthoDB" id="550404at2759"/>
<keyword evidence="9" id="KW-1185">Reference proteome</keyword>
<dbReference type="EMBL" id="LSYV01000008">
    <property type="protein sequence ID" value="KXZ53328.1"/>
    <property type="molecule type" value="Genomic_DNA"/>
</dbReference>
<feature type="compositionally biased region" description="Gly residues" evidence="6">
    <location>
        <begin position="2041"/>
        <end position="2082"/>
    </location>
</feature>
<evidence type="ECO:0000256" key="4">
    <source>
        <dbReference type="ARBA" id="ARBA00023163"/>
    </source>
</evidence>
<evidence type="ECO:0000256" key="3">
    <source>
        <dbReference type="ARBA" id="ARBA00023015"/>
    </source>
</evidence>
<feature type="region of interest" description="Disordered" evidence="6">
    <location>
        <begin position="877"/>
        <end position="899"/>
    </location>
</feature>
<feature type="compositionally biased region" description="Gly residues" evidence="6">
    <location>
        <begin position="1789"/>
        <end position="1812"/>
    </location>
</feature>
<feature type="region of interest" description="Disordered" evidence="6">
    <location>
        <begin position="1375"/>
        <end position="1405"/>
    </location>
</feature>
<dbReference type="GO" id="GO:0016592">
    <property type="term" value="C:mediator complex"/>
    <property type="evidence" value="ECO:0007669"/>
    <property type="project" value="InterPro"/>
</dbReference>
<evidence type="ECO:0000256" key="5">
    <source>
        <dbReference type="ARBA" id="ARBA00023242"/>
    </source>
</evidence>
<dbReference type="InterPro" id="IPR019035">
    <property type="entry name" value="Mediator_Med12"/>
</dbReference>
<feature type="compositionally biased region" description="Low complexity" evidence="6">
    <location>
        <begin position="87"/>
        <end position="103"/>
    </location>
</feature>
<evidence type="ECO:0000256" key="1">
    <source>
        <dbReference type="ARBA" id="ARBA00004123"/>
    </source>
</evidence>
<dbReference type="SMART" id="SM01281">
    <property type="entry name" value="Med12"/>
    <property type="match status" value="1"/>
</dbReference>
<protein>
    <recommendedName>
        <fullName evidence="7">Mediator complex subunit Med12 domain-containing protein</fullName>
    </recommendedName>
</protein>
<name>A0A150GUG4_GONPE</name>
<evidence type="ECO:0000313" key="8">
    <source>
        <dbReference type="EMBL" id="KXZ53328.1"/>
    </source>
</evidence>
<feature type="region of interest" description="Disordered" evidence="6">
    <location>
        <begin position="80"/>
        <end position="117"/>
    </location>
</feature>